<keyword evidence="7" id="KW-1185">Reference proteome</keyword>
<feature type="region of interest" description="Disordered" evidence="6">
    <location>
        <begin position="598"/>
        <end position="662"/>
    </location>
</feature>
<evidence type="ECO:0000256" key="4">
    <source>
        <dbReference type="ARBA" id="ARBA00023163"/>
    </source>
</evidence>
<keyword evidence="2" id="KW-0678">Repressor</keyword>
<dbReference type="GO" id="GO:0005654">
    <property type="term" value="C:nucleoplasm"/>
    <property type="evidence" value="ECO:0007669"/>
    <property type="project" value="UniProtKB-ARBA"/>
</dbReference>
<feature type="compositionally biased region" description="Basic and acidic residues" evidence="6">
    <location>
        <begin position="302"/>
        <end position="317"/>
    </location>
</feature>
<keyword evidence="5" id="KW-0539">Nucleus</keyword>
<reference evidence="8" key="1">
    <citation type="journal article" date="2019" name="Mol. Biol. Evol.">
        <title>Blast fungal genomes show frequent chromosomal changes, gene gains and losses, and effector gene turnover.</title>
        <authorList>
            <person name="Gomez Luciano L.B."/>
            <person name="Jason Tsai I."/>
            <person name="Chuma I."/>
            <person name="Tosa Y."/>
            <person name="Chen Y.H."/>
            <person name="Li J.Y."/>
            <person name="Li M.Y."/>
            <person name="Jade Lu M.Y."/>
            <person name="Nakayashiki H."/>
            <person name="Li W.H."/>
        </authorList>
    </citation>
    <scope>NUCLEOTIDE SEQUENCE</scope>
    <source>
        <strain evidence="8">NI907</strain>
    </source>
</reference>
<evidence type="ECO:0008006" key="9">
    <source>
        <dbReference type="Google" id="ProtNLM"/>
    </source>
</evidence>
<sequence>MAASDTAVATLPASSPLVSALHEGSASNMSSPLSDVEDKDGDDDLMEQLMRKNITSIGHSERGTPAQSEHDDSVADDDDESNLSEVDINDSEAETERLHDSPSKMKDFGGSTTPKADRAGKRFLNTRERDFQFSPSKLKQQTRAGGVSDQENDIASDSDKDQSDSDLSTPSGHSKDALGSPHNNKHDTTADGGLVSGDTSTTTSSSDTRKRKRSPATETVEADQPAKKRVGSVAPAADAVDDITARGIMADATPINTQNGDQSDEDVPSRDHKNHHKTSNQDSNGTVVRQQPSPGRPKRSASRKEKQMRAGDDRDPEPAAVSLHEIPAPTTEGELPTTEEHVEAEADVDMEPGDGDGDVECDQDAEALHKDEEELERKKAAQEFILGLEKSFAEFRDQYYEERLRLLNEEEAMLIAPEPTHPDYLAMMRCVDARRDDKMRIIEAEYRLSQESLQRWAVAGRSQIMSQYYQDVRKTREQVLEELGDEWYRIQQQRRCHANKVADFTLRYPESRAKAVKQVTAYNKEVSVLSEIARHKGFPGAPRISGASSAEIQDDLNEIKQAKRESSHHAGAVSATFQDYGAIPNERILGPAGEEFLKQTPWANPNHPSHQHQSRPREQTTPKEPNGNSPHYQSGPPGGRNSHNARRAQIGHGPSAVNGTSAISSSLLKPGMMAIK</sequence>
<feature type="compositionally biased region" description="Polar residues" evidence="6">
    <location>
        <begin position="133"/>
        <end position="143"/>
    </location>
</feature>
<evidence type="ECO:0000256" key="1">
    <source>
        <dbReference type="ARBA" id="ARBA00004123"/>
    </source>
</evidence>
<feature type="compositionally biased region" description="Polar residues" evidence="6">
    <location>
        <begin position="622"/>
        <end position="632"/>
    </location>
</feature>
<dbReference type="AlphaFoldDB" id="A0A6P8BEM6"/>
<name>A0A6P8BEM6_PYRGI</name>
<feature type="compositionally biased region" description="Basic and acidic residues" evidence="6">
    <location>
        <begin position="94"/>
        <end position="107"/>
    </location>
</feature>
<dbReference type="GO" id="GO:0010468">
    <property type="term" value="P:regulation of gene expression"/>
    <property type="evidence" value="ECO:0007669"/>
    <property type="project" value="UniProtKB-ARBA"/>
</dbReference>
<accession>A0A6P8BEM6</accession>
<feature type="compositionally biased region" description="Polar residues" evidence="6">
    <location>
        <begin position="280"/>
        <end position="293"/>
    </location>
</feature>
<keyword evidence="3" id="KW-0805">Transcription regulation</keyword>
<evidence type="ECO:0000256" key="3">
    <source>
        <dbReference type="ARBA" id="ARBA00023015"/>
    </source>
</evidence>
<evidence type="ECO:0000256" key="2">
    <source>
        <dbReference type="ARBA" id="ARBA00022491"/>
    </source>
</evidence>
<keyword evidence="4" id="KW-0804">Transcription</keyword>
<dbReference type="InterPro" id="IPR013907">
    <property type="entry name" value="Sds3"/>
</dbReference>
<dbReference type="GeneID" id="41959933"/>
<protein>
    <recommendedName>
        <fullName evidence="9">Transcriptional regulatory protein DEP1</fullName>
    </recommendedName>
</protein>
<dbReference type="PANTHER" id="PTHR21964">
    <property type="entry name" value="BREAST CANCER METASTASIS-SUPPRESSOR 1"/>
    <property type="match status" value="1"/>
</dbReference>
<evidence type="ECO:0000313" key="7">
    <source>
        <dbReference type="Proteomes" id="UP000515153"/>
    </source>
</evidence>
<dbReference type="SMART" id="SM01401">
    <property type="entry name" value="Sds3"/>
    <property type="match status" value="1"/>
</dbReference>
<gene>
    <name evidence="8" type="ORF">PgNI_04983</name>
</gene>
<feature type="compositionally biased region" description="Basic and acidic residues" evidence="6">
    <location>
        <begin position="115"/>
        <end position="131"/>
    </location>
</feature>
<dbReference type="KEGG" id="pgri:PgNI_04983"/>
<feature type="compositionally biased region" description="Low complexity" evidence="6">
    <location>
        <begin position="327"/>
        <end position="336"/>
    </location>
</feature>
<evidence type="ECO:0000256" key="6">
    <source>
        <dbReference type="SAM" id="MobiDB-lite"/>
    </source>
</evidence>
<comment type="subcellular location">
    <subcellularLocation>
        <location evidence="1">Nucleus</location>
    </subcellularLocation>
</comment>
<dbReference type="RefSeq" id="XP_030985645.1">
    <property type="nucleotide sequence ID" value="XM_031125024.1"/>
</dbReference>
<feature type="compositionally biased region" description="Acidic residues" evidence="6">
    <location>
        <begin position="35"/>
        <end position="46"/>
    </location>
</feature>
<feature type="compositionally biased region" description="Acidic residues" evidence="6">
    <location>
        <begin position="74"/>
        <end position="93"/>
    </location>
</feature>
<organism evidence="7 8">
    <name type="scientific">Pyricularia grisea</name>
    <name type="common">Crabgrass-specific blast fungus</name>
    <name type="synonym">Magnaporthe grisea</name>
    <dbReference type="NCBI Taxonomy" id="148305"/>
    <lineage>
        <taxon>Eukaryota</taxon>
        <taxon>Fungi</taxon>
        <taxon>Dikarya</taxon>
        <taxon>Ascomycota</taxon>
        <taxon>Pezizomycotina</taxon>
        <taxon>Sordariomycetes</taxon>
        <taxon>Sordariomycetidae</taxon>
        <taxon>Magnaporthales</taxon>
        <taxon>Pyriculariaceae</taxon>
        <taxon>Pyricularia</taxon>
    </lineage>
</organism>
<proteinExistence type="predicted"/>
<evidence type="ECO:0000256" key="5">
    <source>
        <dbReference type="ARBA" id="ARBA00023242"/>
    </source>
</evidence>
<reference evidence="8" key="2">
    <citation type="submission" date="2019-10" db="EMBL/GenBank/DDBJ databases">
        <authorList>
            <consortium name="NCBI Genome Project"/>
        </authorList>
    </citation>
    <scope>NUCLEOTIDE SEQUENCE</scope>
    <source>
        <strain evidence="8">NI907</strain>
    </source>
</reference>
<dbReference type="Pfam" id="PF08598">
    <property type="entry name" value="Sds3"/>
    <property type="match status" value="1"/>
</dbReference>
<dbReference type="Proteomes" id="UP000515153">
    <property type="component" value="Unplaced"/>
</dbReference>
<evidence type="ECO:0000313" key="8">
    <source>
        <dbReference type="RefSeq" id="XP_030985645.1"/>
    </source>
</evidence>
<reference evidence="8" key="3">
    <citation type="submission" date="2025-08" db="UniProtKB">
        <authorList>
            <consortium name="RefSeq"/>
        </authorList>
    </citation>
    <scope>IDENTIFICATION</scope>
    <source>
        <strain evidence="8">NI907</strain>
    </source>
</reference>
<feature type="region of interest" description="Disordered" evidence="6">
    <location>
        <begin position="1"/>
        <end position="338"/>
    </location>
</feature>